<organism evidence="2 3">
    <name type="scientific">Burkholderia ubonensis</name>
    <dbReference type="NCBI Taxonomy" id="101571"/>
    <lineage>
        <taxon>Bacteria</taxon>
        <taxon>Pseudomonadati</taxon>
        <taxon>Pseudomonadota</taxon>
        <taxon>Betaproteobacteria</taxon>
        <taxon>Burkholderiales</taxon>
        <taxon>Burkholderiaceae</taxon>
        <taxon>Burkholderia</taxon>
        <taxon>Burkholderia cepacia complex</taxon>
    </lineage>
</organism>
<gene>
    <name evidence="2" type="ORF">WJ35_05905</name>
</gene>
<evidence type="ECO:0000256" key="1">
    <source>
        <dbReference type="SAM" id="MobiDB-lite"/>
    </source>
</evidence>
<feature type="region of interest" description="Disordered" evidence="1">
    <location>
        <begin position="1"/>
        <end position="59"/>
    </location>
</feature>
<evidence type="ECO:0000313" key="3">
    <source>
        <dbReference type="Proteomes" id="UP000243680"/>
    </source>
</evidence>
<dbReference type="RefSeq" id="WP_059459737.1">
    <property type="nucleotide sequence ID" value="NZ_CP013420.1"/>
</dbReference>
<feature type="compositionally biased region" description="Basic and acidic residues" evidence="1">
    <location>
        <begin position="1"/>
        <end position="44"/>
    </location>
</feature>
<protein>
    <submittedName>
        <fullName evidence="2">Uncharacterized protein</fullName>
    </submittedName>
</protein>
<sequence>MIVKKPREFQGTRSESRDVREFFGKSSKKPNDDDRPKRTPRDRGTGSSLAKKLAGKVIG</sequence>
<accession>A0A1B4LBX1</accession>
<dbReference type="Proteomes" id="UP000243680">
    <property type="component" value="Chromosome 1"/>
</dbReference>
<reference evidence="2 3" key="1">
    <citation type="submission" date="2015-12" db="EMBL/GenBank/DDBJ databases">
        <title>Diversity of Burkholderia near neighbor genomes.</title>
        <authorList>
            <person name="Sahl J."/>
            <person name="Wagner D."/>
            <person name="Keim P."/>
        </authorList>
    </citation>
    <scope>NUCLEOTIDE SEQUENCE [LARGE SCALE GENOMIC DNA]</scope>
    <source>
        <strain evidence="2 3">MSMB0783</strain>
    </source>
</reference>
<dbReference type="EMBL" id="CP013420">
    <property type="protein sequence ID" value="AOJ74650.1"/>
    <property type="molecule type" value="Genomic_DNA"/>
</dbReference>
<name>A0A1B4LBX1_9BURK</name>
<proteinExistence type="predicted"/>
<dbReference type="AlphaFoldDB" id="A0A1B4LBX1"/>
<evidence type="ECO:0000313" key="2">
    <source>
        <dbReference type="EMBL" id="AOJ74650.1"/>
    </source>
</evidence>